<evidence type="ECO:0000256" key="4">
    <source>
        <dbReference type="ARBA" id="ARBA00022692"/>
    </source>
</evidence>
<dbReference type="Proteomes" id="UP000714817">
    <property type="component" value="Unassembled WGS sequence"/>
</dbReference>
<dbReference type="PANTHER" id="PTHR42751">
    <property type="entry name" value="SODIUM/HYDROGEN EXCHANGER FAMILY/TRKA DOMAIN PROTEIN"/>
    <property type="match status" value="1"/>
</dbReference>
<feature type="domain" description="RCK N-terminal" evidence="8">
    <location>
        <begin position="401"/>
        <end position="518"/>
    </location>
</feature>
<evidence type="ECO:0000256" key="6">
    <source>
        <dbReference type="ARBA" id="ARBA00023136"/>
    </source>
</evidence>
<dbReference type="InterPro" id="IPR003148">
    <property type="entry name" value="RCK_N"/>
</dbReference>
<evidence type="ECO:0000259" key="8">
    <source>
        <dbReference type="PROSITE" id="PS51201"/>
    </source>
</evidence>
<feature type="transmembrane region" description="Helical" evidence="7">
    <location>
        <begin position="213"/>
        <end position="232"/>
    </location>
</feature>
<dbReference type="AlphaFoldDB" id="A0A955E0M2"/>
<organism evidence="9 10">
    <name type="scientific">candidate division WWE3 bacterium</name>
    <dbReference type="NCBI Taxonomy" id="2053526"/>
    <lineage>
        <taxon>Bacteria</taxon>
        <taxon>Katanobacteria</taxon>
    </lineage>
</organism>
<evidence type="ECO:0000313" key="10">
    <source>
        <dbReference type="Proteomes" id="UP000714817"/>
    </source>
</evidence>
<comment type="similarity">
    <text evidence="2">Belongs to the monovalent cation:proton antiporter 2 (CPA2) transporter (TC 2.A.37) family.</text>
</comment>
<sequence length="568" mass="62132">MNVFTEISIIIFIAMTMAGIMQLLKQPLIMGHILTGLVAGPYFLNLTHSSETIETFSQIGIAVLLFIVGLGLSPKIVREVGKIAVITGVGQVLFTTFFGSLIALAFGYSLVETLFIAVALTFSSTIIILKLLTDKKDVEKLYGRISIGFLLVQDIIATIILVVVSTASKGDMNAYTLILFTILKGAVLTAILSFISIKILPTLSGFFAKSQEFLFLFAIGWGLGLANIFAYMGFSIEIGALIAGVTLSMSPYNHEIGSKLKPLRDFFIIMFFVLLGMKMSLDSIATILPQALVFSAFVLIGNPVIVMVLMGLLRYNKKTGFMAGLTVAQISEFSLILILLGVQAGHLSQKILSLVTVVGLITIAGSTYLIIYSETIYAKLAKYLVIFERKSSKSEHYKISSPEVVLFGCNRVGYDFLKLFKELGNGFLAVDFDPLIIKQLNAQGFNCIYGDAEDAELIEALNLQNVKMIISTIPDYETNTFLISKAISINPSIAAIVMSHNLAEALQLYDKGAAYVILPHFIGGHFSSMLAGKHWAGVDDLLKQREKNIEYLKNRVELGHTHPTKDHS</sequence>
<evidence type="ECO:0000256" key="1">
    <source>
        <dbReference type="ARBA" id="ARBA00004141"/>
    </source>
</evidence>
<comment type="subcellular location">
    <subcellularLocation>
        <location evidence="1">Membrane</location>
        <topology evidence="1">Multi-pass membrane protein</topology>
    </subcellularLocation>
</comment>
<reference evidence="9" key="2">
    <citation type="journal article" date="2021" name="Microbiome">
        <title>Successional dynamics and alternative stable states in a saline activated sludge microbial community over 9 years.</title>
        <authorList>
            <person name="Wang Y."/>
            <person name="Ye J."/>
            <person name="Ju F."/>
            <person name="Liu L."/>
            <person name="Boyd J.A."/>
            <person name="Deng Y."/>
            <person name="Parks D.H."/>
            <person name="Jiang X."/>
            <person name="Yin X."/>
            <person name="Woodcroft B.J."/>
            <person name="Tyson G.W."/>
            <person name="Hugenholtz P."/>
            <person name="Polz M.F."/>
            <person name="Zhang T."/>
        </authorList>
    </citation>
    <scope>NUCLEOTIDE SEQUENCE</scope>
    <source>
        <strain evidence="9">HKST-UBA80</strain>
    </source>
</reference>
<evidence type="ECO:0000256" key="7">
    <source>
        <dbReference type="SAM" id="Phobius"/>
    </source>
</evidence>
<dbReference type="EMBL" id="JAGQNY010000007">
    <property type="protein sequence ID" value="MCA9302140.1"/>
    <property type="molecule type" value="Genomic_DNA"/>
</dbReference>
<dbReference type="Pfam" id="PF00999">
    <property type="entry name" value="Na_H_Exchanger"/>
    <property type="match status" value="1"/>
</dbReference>
<reference evidence="9" key="1">
    <citation type="submission" date="2020-04" db="EMBL/GenBank/DDBJ databases">
        <authorList>
            <person name="Zhang T."/>
        </authorList>
    </citation>
    <scope>NUCLEOTIDE SEQUENCE</scope>
    <source>
        <strain evidence="9">HKST-UBA80</strain>
    </source>
</reference>
<dbReference type="InterPro" id="IPR038770">
    <property type="entry name" value="Na+/solute_symporter_sf"/>
</dbReference>
<keyword evidence="4 7" id="KW-0812">Transmembrane</keyword>
<feature type="transmembrane region" description="Helical" evidence="7">
    <location>
        <begin position="6"/>
        <end position="23"/>
    </location>
</feature>
<dbReference type="Gene3D" id="3.40.50.720">
    <property type="entry name" value="NAD(P)-binding Rossmann-like Domain"/>
    <property type="match status" value="1"/>
</dbReference>
<comment type="caution">
    <text evidence="9">The sequence shown here is derived from an EMBL/GenBank/DDBJ whole genome shotgun (WGS) entry which is preliminary data.</text>
</comment>
<dbReference type="Gene3D" id="1.20.1530.20">
    <property type="match status" value="1"/>
</dbReference>
<feature type="transmembrane region" description="Helical" evidence="7">
    <location>
        <begin position="266"/>
        <end position="285"/>
    </location>
</feature>
<dbReference type="PROSITE" id="PS51201">
    <property type="entry name" value="RCK_N"/>
    <property type="match status" value="1"/>
</dbReference>
<evidence type="ECO:0000313" key="9">
    <source>
        <dbReference type="EMBL" id="MCA9302140.1"/>
    </source>
</evidence>
<keyword evidence="3" id="KW-0813">Transport</keyword>
<dbReference type="GO" id="GO:0015297">
    <property type="term" value="F:antiporter activity"/>
    <property type="evidence" value="ECO:0007669"/>
    <property type="project" value="InterPro"/>
</dbReference>
<feature type="transmembrane region" description="Helical" evidence="7">
    <location>
        <begin position="145"/>
        <end position="168"/>
    </location>
</feature>
<dbReference type="PANTHER" id="PTHR42751:SF3">
    <property type="entry name" value="SODIUM_GLUTAMATE SYMPORTER"/>
    <property type="match status" value="1"/>
</dbReference>
<feature type="transmembrane region" description="Helical" evidence="7">
    <location>
        <begin position="85"/>
        <end position="108"/>
    </location>
</feature>
<feature type="transmembrane region" description="Helical" evidence="7">
    <location>
        <begin position="114"/>
        <end position="133"/>
    </location>
</feature>
<dbReference type="SUPFAM" id="SSF51735">
    <property type="entry name" value="NAD(P)-binding Rossmann-fold domains"/>
    <property type="match status" value="1"/>
</dbReference>
<protein>
    <submittedName>
        <fullName evidence="9">Cation:proton antiporter</fullName>
    </submittedName>
</protein>
<gene>
    <name evidence="9" type="ORF">KDA10_02130</name>
</gene>
<dbReference type="Pfam" id="PF02254">
    <property type="entry name" value="TrkA_N"/>
    <property type="match status" value="1"/>
</dbReference>
<feature type="transmembrane region" description="Helical" evidence="7">
    <location>
        <begin position="325"/>
        <end position="345"/>
    </location>
</feature>
<dbReference type="GO" id="GO:1902600">
    <property type="term" value="P:proton transmembrane transport"/>
    <property type="evidence" value="ECO:0007669"/>
    <property type="project" value="InterPro"/>
</dbReference>
<evidence type="ECO:0000256" key="3">
    <source>
        <dbReference type="ARBA" id="ARBA00022448"/>
    </source>
</evidence>
<evidence type="ECO:0000256" key="5">
    <source>
        <dbReference type="ARBA" id="ARBA00022989"/>
    </source>
</evidence>
<dbReference type="InterPro" id="IPR036291">
    <property type="entry name" value="NAD(P)-bd_dom_sf"/>
</dbReference>
<name>A0A955E0M2_UNCKA</name>
<feature type="transmembrane region" description="Helical" evidence="7">
    <location>
        <begin position="351"/>
        <end position="372"/>
    </location>
</feature>
<accession>A0A955E0M2</accession>
<feature type="transmembrane region" description="Helical" evidence="7">
    <location>
        <begin position="56"/>
        <end position="73"/>
    </location>
</feature>
<proteinExistence type="inferred from homology"/>
<keyword evidence="6 7" id="KW-0472">Membrane</keyword>
<keyword evidence="5 7" id="KW-1133">Transmembrane helix</keyword>
<dbReference type="GO" id="GO:0016020">
    <property type="term" value="C:membrane"/>
    <property type="evidence" value="ECO:0007669"/>
    <property type="project" value="UniProtKB-SubCell"/>
</dbReference>
<evidence type="ECO:0000256" key="2">
    <source>
        <dbReference type="ARBA" id="ARBA00005551"/>
    </source>
</evidence>
<feature type="transmembrane region" description="Helical" evidence="7">
    <location>
        <begin position="174"/>
        <end position="201"/>
    </location>
</feature>
<feature type="transmembrane region" description="Helical" evidence="7">
    <location>
        <begin position="291"/>
        <end position="313"/>
    </location>
</feature>
<dbReference type="InterPro" id="IPR006153">
    <property type="entry name" value="Cation/H_exchanger_TM"/>
</dbReference>
<dbReference type="GO" id="GO:0006813">
    <property type="term" value="P:potassium ion transport"/>
    <property type="evidence" value="ECO:0007669"/>
    <property type="project" value="InterPro"/>
</dbReference>